<dbReference type="RefSeq" id="WP_163951183.1">
    <property type="nucleotide sequence ID" value="NZ_JAAFZH010000007.1"/>
</dbReference>
<accession>A0A6L9L7W3</accession>
<sequence>MIELKRSRKPQDVPPSLCGQKLIEKEQELIDSVMKVRSGTLKKVEFKDSYWGKAKAQLKKESFNKCAYCESPTAVVAHGDVEHYRPKSVYWWLAYCYDNYLYSCQICNQAYKSDKFPVSADLLTEPDIRSILAGKLAIDPLAQTTLHTTFQQQLAAEKADLPNPYYEDPSPYFIWKVDDVLKEVVIAPNPAHPDAERVFKAVNDCLGLNRTELKLLRYQVFKNFKIVKLTSQRADRFSDDLIQMAIDRIAEMKDSREPYAGMVRYFDSIM</sequence>
<dbReference type="Proteomes" id="UP000474175">
    <property type="component" value="Unassembled WGS sequence"/>
</dbReference>
<evidence type="ECO:0000313" key="2">
    <source>
        <dbReference type="Proteomes" id="UP000474175"/>
    </source>
</evidence>
<dbReference type="Gene3D" id="1.10.30.50">
    <property type="match status" value="1"/>
</dbReference>
<evidence type="ECO:0000313" key="1">
    <source>
        <dbReference type="EMBL" id="NDU96634.1"/>
    </source>
</evidence>
<organism evidence="1 2">
    <name type="scientific">Spirosoma terrae</name>
    <dbReference type="NCBI Taxonomy" id="1968276"/>
    <lineage>
        <taxon>Bacteria</taxon>
        <taxon>Pseudomonadati</taxon>
        <taxon>Bacteroidota</taxon>
        <taxon>Cytophagia</taxon>
        <taxon>Cytophagales</taxon>
        <taxon>Cytophagaceae</taxon>
        <taxon>Spirosoma</taxon>
    </lineage>
</organism>
<dbReference type="AlphaFoldDB" id="A0A6L9L7W3"/>
<evidence type="ECO:0008006" key="3">
    <source>
        <dbReference type="Google" id="ProtNLM"/>
    </source>
</evidence>
<keyword evidence="2" id="KW-1185">Reference proteome</keyword>
<proteinExistence type="predicted"/>
<name>A0A6L9L7W3_9BACT</name>
<protein>
    <recommendedName>
        <fullName evidence="3">TIGR02646 family protein</fullName>
    </recommendedName>
</protein>
<dbReference type="EMBL" id="JAAFZH010000007">
    <property type="protein sequence ID" value="NDU96634.1"/>
    <property type="molecule type" value="Genomic_DNA"/>
</dbReference>
<gene>
    <name evidence="1" type="ORF">GK108_17260</name>
</gene>
<reference evidence="1 2" key="1">
    <citation type="submission" date="2020-02" db="EMBL/GenBank/DDBJ databases">
        <title>Draft genome sequence of two Spirosoma agri KCTC 52727 and Spirosoma terrae KCTC 52035.</title>
        <authorList>
            <person name="Rojas J."/>
            <person name="Ambika Manirajan B."/>
            <person name="Suarez C."/>
            <person name="Ratering S."/>
            <person name="Schnell S."/>
        </authorList>
    </citation>
    <scope>NUCLEOTIDE SEQUENCE [LARGE SCALE GENOMIC DNA]</scope>
    <source>
        <strain evidence="1 2">KCTC 52035</strain>
    </source>
</reference>
<comment type="caution">
    <text evidence="1">The sequence shown here is derived from an EMBL/GenBank/DDBJ whole genome shotgun (WGS) entry which is preliminary data.</text>
</comment>